<dbReference type="GO" id="GO:0006355">
    <property type="term" value="P:regulation of DNA-templated transcription"/>
    <property type="evidence" value="ECO:0007669"/>
    <property type="project" value="TreeGrafter"/>
</dbReference>
<dbReference type="EMBL" id="PVBT01000002">
    <property type="protein sequence ID" value="PRD55598.1"/>
    <property type="molecule type" value="Genomic_DNA"/>
</dbReference>
<evidence type="ECO:0000313" key="3">
    <source>
        <dbReference type="Proteomes" id="UP000238563"/>
    </source>
</evidence>
<dbReference type="InterPro" id="IPR002818">
    <property type="entry name" value="DJ-1/PfpI"/>
</dbReference>
<accession>A0A2S9JQT7</accession>
<dbReference type="CDD" id="cd03139">
    <property type="entry name" value="GATase1_PfpI_2"/>
    <property type="match status" value="1"/>
</dbReference>
<comment type="caution">
    <text evidence="2">The sequence shown here is derived from an EMBL/GenBank/DDBJ whole genome shotgun (WGS) entry which is preliminary data.</text>
</comment>
<reference evidence="2 3" key="1">
    <citation type="submission" date="2018-02" db="EMBL/GenBank/DDBJ databases">
        <title>The draft genome of Phyllobacterium myrsinacearum DSM5892.</title>
        <authorList>
            <person name="Li L."/>
            <person name="Liu L."/>
            <person name="Zhang X."/>
            <person name="Wang T."/>
        </authorList>
    </citation>
    <scope>NUCLEOTIDE SEQUENCE [LARGE SCALE GENOMIC DNA]</scope>
    <source>
        <strain evidence="2 3">DSM 5892</strain>
    </source>
</reference>
<proteinExistence type="predicted"/>
<dbReference type="PANTHER" id="PTHR43130">
    <property type="entry name" value="ARAC-FAMILY TRANSCRIPTIONAL REGULATOR"/>
    <property type="match status" value="1"/>
</dbReference>
<protein>
    <submittedName>
        <fullName evidence="2">DJ-1/PfpI family protein</fullName>
    </submittedName>
</protein>
<dbReference type="PANTHER" id="PTHR43130:SF2">
    <property type="entry name" value="DJ-1_PFPI DOMAIN-CONTAINING PROTEIN"/>
    <property type="match status" value="1"/>
</dbReference>
<sequence length="230" mass="24557">MLPFNVLAADSKSEDKPFKILMVLYPTFTLLDFAGANEVFARLPNVEVHVASPDGGPLTSDTHVAFGETMKLSKVTSCDLLCVPGGTDRSTMMRADVQDDLRRLAADAKYITSICNGSLILGAAGLLKGKRSACHWAQRSLLKQYGAIPDPARVVKDGRYMSGGGVTAGIDFALMVADELRGPVQAQVVQLLMEYNPEPPFHSGSVETAPPEVIAAFKKRYASLAATAGL</sequence>
<keyword evidence="3" id="KW-1185">Reference proteome</keyword>
<gene>
    <name evidence="2" type="ORF">C5750_07150</name>
</gene>
<dbReference type="OrthoDB" id="186587at2"/>
<dbReference type="Pfam" id="PF01965">
    <property type="entry name" value="DJ-1_PfpI"/>
    <property type="match status" value="1"/>
</dbReference>
<name>A0A2S9JQT7_9HYPH</name>
<dbReference type="SUPFAM" id="SSF52317">
    <property type="entry name" value="Class I glutamine amidotransferase-like"/>
    <property type="match status" value="1"/>
</dbReference>
<evidence type="ECO:0000313" key="2">
    <source>
        <dbReference type="EMBL" id="PRD55598.1"/>
    </source>
</evidence>
<dbReference type="InterPro" id="IPR029062">
    <property type="entry name" value="Class_I_gatase-like"/>
</dbReference>
<dbReference type="AlphaFoldDB" id="A0A2S9JQT7"/>
<dbReference type="Gene3D" id="3.40.50.880">
    <property type="match status" value="1"/>
</dbReference>
<feature type="domain" description="DJ-1/PfpI" evidence="1">
    <location>
        <begin position="19"/>
        <end position="177"/>
    </location>
</feature>
<dbReference type="InterPro" id="IPR052158">
    <property type="entry name" value="INH-QAR"/>
</dbReference>
<evidence type="ECO:0000259" key="1">
    <source>
        <dbReference type="Pfam" id="PF01965"/>
    </source>
</evidence>
<organism evidence="2 3">
    <name type="scientific">Phyllobacterium myrsinacearum</name>
    <dbReference type="NCBI Taxonomy" id="28101"/>
    <lineage>
        <taxon>Bacteria</taxon>
        <taxon>Pseudomonadati</taxon>
        <taxon>Pseudomonadota</taxon>
        <taxon>Alphaproteobacteria</taxon>
        <taxon>Hyphomicrobiales</taxon>
        <taxon>Phyllobacteriaceae</taxon>
        <taxon>Phyllobacterium</taxon>
    </lineage>
</organism>
<dbReference type="Proteomes" id="UP000238563">
    <property type="component" value="Unassembled WGS sequence"/>
</dbReference>